<dbReference type="RefSeq" id="WP_045043176.1">
    <property type="nucleotide sequence ID" value="NZ_JAUZMV010000007.1"/>
</dbReference>
<evidence type="ECO:0000313" key="2">
    <source>
        <dbReference type="Proteomes" id="UP000240728"/>
    </source>
</evidence>
<sequence length="105" mass="12537">MRSNNILEEQFSGYEFFSKSPCREITLRMKGKNLQLDELFDNLDFDNQIVIANTEEWYPLLETFSEFSDRHGHENIRIFNTSEKRQLTAKHIFNWVLFGRPEGNC</sequence>
<proteinExistence type="predicted"/>
<reference evidence="1 2" key="1">
    <citation type="submission" date="2018-01" db="EMBL/GenBank/DDBJ databases">
        <title>Whole genome sequencing of Histamine producing bacteria.</title>
        <authorList>
            <person name="Butler K."/>
        </authorList>
    </citation>
    <scope>NUCLEOTIDE SEQUENCE [LARGE SCALE GENOMIC DNA]</scope>
    <source>
        <strain evidence="1 2">A1-4</strain>
    </source>
</reference>
<keyword evidence="2" id="KW-1185">Reference proteome</keyword>
<accession>A0AAX0YSR9</accession>
<evidence type="ECO:0000313" key="1">
    <source>
        <dbReference type="EMBL" id="PSX43998.1"/>
    </source>
</evidence>
<dbReference type="Proteomes" id="UP000240728">
    <property type="component" value="Unassembled WGS sequence"/>
</dbReference>
<comment type="caution">
    <text evidence="1">The sequence shown here is derived from an EMBL/GenBank/DDBJ whole genome shotgun (WGS) entry which is preliminary data.</text>
</comment>
<organism evidence="1 2">
    <name type="scientific">Photobacterium kishitanii</name>
    <dbReference type="NCBI Taxonomy" id="318456"/>
    <lineage>
        <taxon>Bacteria</taxon>
        <taxon>Pseudomonadati</taxon>
        <taxon>Pseudomonadota</taxon>
        <taxon>Gammaproteobacteria</taxon>
        <taxon>Vibrionales</taxon>
        <taxon>Vibrionaceae</taxon>
        <taxon>Photobacterium</taxon>
    </lineage>
</organism>
<gene>
    <name evidence="1" type="ORF">C0W53_15310</name>
</gene>
<name>A0AAX0YSR9_9GAMM</name>
<protein>
    <submittedName>
        <fullName evidence="1">Uncharacterized protein</fullName>
    </submittedName>
</protein>
<dbReference type="EMBL" id="PYOZ01000010">
    <property type="protein sequence ID" value="PSX43998.1"/>
    <property type="molecule type" value="Genomic_DNA"/>
</dbReference>
<dbReference type="AlphaFoldDB" id="A0AAX0YSR9"/>